<accession>A0ABW6NK84</accession>
<feature type="signal peptide" evidence="1">
    <location>
        <begin position="1"/>
        <end position="30"/>
    </location>
</feature>
<reference evidence="2 3" key="1">
    <citation type="submission" date="2024-10" db="EMBL/GenBank/DDBJ databases">
        <title>The Natural Products Discovery Center: Release of the First 8490 Sequenced Strains for Exploring Actinobacteria Biosynthetic Diversity.</title>
        <authorList>
            <person name="Kalkreuter E."/>
            <person name="Kautsar S.A."/>
            <person name="Yang D."/>
            <person name="Bader C.D."/>
            <person name="Teijaro C.N."/>
            <person name="Fluegel L."/>
            <person name="Davis C.M."/>
            <person name="Simpson J.R."/>
            <person name="Lauterbach L."/>
            <person name="Steele A.D."/>
            <person name="Gui C."/>
            <person name="Meng S."/>
            <person name="Li G."/>
            <person name="Viehrig K."/>
            <person name="Ye F."/>
            <person name="Su P."/>
            <person name="Kiefer A.F."/>
            <person name="Nichols A."/>
            <person name="Cepeda A.J."/>
            <person name="Yan W."/>
            <person name="Fan B."/>
            <person name="Jiang Y."/>
            <person name="Adhikari A."/>
            <person name="Zheng C.-J."/>
            <person name="Schuster L."/>
            <person name="Cowan T.M."/>
            <person name="Smanski M.J."/>
            <person name="Chevrette M.G."/>
            <person name="De Carvalho L.P.S."/>
            <person name="Shen B."/>
        </authorList>
    </citation>
    <scope>NUCLEOTIDE SEQUENCE [LARGE SCALE GENOMIC DNA]</scope>
    <source>
        <strain evidence="2 3">NPDC004550</strain>
    </source>
</reference>
<name>A0ABW6NK84_9NOCA</name>
<comment type="caution">
    <text evidence="2">The sequence shown here is derived from an EMBL/GenBank/DDBJ whole genome shotgun (WGS) entry which is preliminary data.</text>
</comment>
<sequence length="109" mass="10423">MTITRLTVRILCAAALLGAAPLAVASPATAAVVPLTPEAGPALDHAGSAAPAGFTGPIPTGSTDAAFGSVDSSTPIISLLPAIPFLANWAITGSSDCVMPGTGHCGTGG</sequence>
<feature type="chain" id="PRO_5047109763" evidence="1">
    <location>
        <begin position="31"/>
        <end position="109"/>
    </location>
</feature>
<evidence type="ECO:0000313" key="2">
    <source>
        <dbReference type="EMBL" id="MFF0455560.1"/>
    </source>
</evidence>
<proteinExistence type="predicted"/>
<gene>
    <name evidence="2" type="ORF">ACFYTH_19530</name>
</gene>
<evidence type="ECO:0000313" key="3">
    <source>
        <dbReference type="Proteomes" id="UP001601521"/>
    </source>
</evidence>
<dbReference type="EMBL" id="JBIALX010000007">
    <property type="protein sequence ID" value="MFF0455560.1"/>
    <property type="molecule type" value="Genomic_DNA"/>
</dbReference>
<keyword evidence="1" id="KW-0732">Signal</keyword>
<protein>
    <submittedName>
        <fullName evidence="2">Uncharacterized protein</fullName>
    </submittedName>
</protein>
<evidence type="ECO:0000256" key="1">
    <source>
        <dbReference type="SAM" id="SignalP"/>
    </source>
</evidence>
<dbReference type="RefSeq" id="WP_387252447.1">
    <property type="nucleotide sequence ID" value="NZ_JBIALX010000007.1"/>
</dbReference>
<organism evidence="2 3">
    <name type="scientific">Nocardia africana</name>
    <dbReference type="NCBI Taxonomy" id="134964"/>
    <lineage>
        <taxon>Bacteria</taxon>
        <taxon>Bacillati</taxon>
        <taxon>Actinomycetota</taxon>
        <taxon>Actinomycetes</taxon>
        <taxon>Mycobacteriales</taxon>
        <taxon>Nocardiaceae</taxon>
        <taxon>Nocardia</taxon>
    </lineage>
</organism>
<keyword evidence="3" id="KW-1185">Reference proteome</keyword>
<dbReference type="Proteomes" id="UP001601521">
    <property type="component" value="Unassembled WGS sequence"/>
</dbReference>